<name>A0A8E2AV62_9APHY</name>
<feature type="non-terminal residue" evidence="2">
    <location>
        <position position="336"/>
    </location>
</feature>
<feature type="region of interest" description="Disordered" evidence="1">
    <location>
        <begin position="281"/>
        <end position="302"/>
    </location>
</feature>
<dbReference type="Proteomes" id="UP000250043">
    <property type="component" value="Unassembled WGS sequence"/>
</dbReference>
<accession>A0A8E2AV62</accession>
<feature type="compositionally biased region" description="Low complexity" evidence="1">
    <location>
        <begin position="137"/>
        <end position="148"/>
    </location>
</feature>
<dbReference type="EMBL" id="KV722446">
    <property type="protein sequence ID" value="OCH88697.1"/>
    <property type="molecule type" value="Genomic_DNA"/>
</dbReference>
<dbReference type="AlphaFoldDB" id="A0A8E2AV62"/>
<gene>
    <name evidence="2" type="ORF">OBBRIDRAFT_703341</name>
</gene>
<proteinExistence type="predicted"/>
<evidence type="ECO:0000313" key="3">
    <source>
        <dbReference type="Proteomes" id="UP000250043"/>
    </source>
</evidence>
<feature type="non-terminal residue" evidence="2">
    <location>
        <position position="1"/>
    </location>
</feature>
<protein>
    <submittedName>
        <fullName evidence="2">Uncharacterized protein</fullName>
    </submittedName>
</protein>
<dbReference type="OrthoDB" id="2596754at2759"/>
<reference evidence="2 3" key="1">
    <citation type="submission" date="2016-07" db="EMBL/GenBank/DDBJ databases">
        <title>Draft genome of the white-rot fungus Obba rivulosa 3A-2.</title>
        <authorList>
            <consortium name="DOE Joint Genome Institute"/>
            <person name="Miettinen O."/>
            <person name="Riley R."/>
            <person name="Acob R."/>
            <person name="Barry K."/>
            <person name="Cullen D."/>
            <person name="De Vries R."/>
            <person name="Hainaut M."/>
            <person name="Hatakka A."/>
            <person name="Henrissat B."/>
            <person name="Hilden K."/>
            <person name="Kuo R."/>
            <person name="Labutti K."/>
            <person name="Lipzen A."/>
            <person name="Makela M.R."/>
            <person name="Sandor L."/>
            <person name="Spatafora J.W."/>
            <person name="Grigoriev I.V."/>
            <person name="Hibbett D.S."/>
        </authorList>
    </citation>
    <scope>NUCLEOTIDE SEQUENCE [LARGE SCALE GENOMIC DNA]</scope>
    <source>
        <strain evidence="2 3">3A-2</strain>
    </source>
</reference>
<organism evidence="2 3">
    <name type="scientific">Obba rivulosa</name>
    <dbReference type="NCBI Taxonomy" id="1052685"/>
    <lineage>
        <taxon>Eukaryota</taxon>
        <taxon>Fungi</taxon>
        <taxon>Dikarya</taxon>
        <taxon>Basidiomycota</taxon>
        <taxon>Agaricomycotina</taxon>
        <taxon>Agaricomycetes</taxon>
        <taxon>Polyporales</taxon>
        <taxon>Gelatoporiaceae</taxon>
        <taxon>Obba</taxon>
    </lineage>
</organism>
<feature type="compositionally biased region" description="Low complexity" evidence="1">
    <location>
        <begin position="287"/>
        <end position="302"/>
    </location>
</feature>
<keyword evidence="3" id="KW-1185">Reference proteome</keyword>
<evidence type="ECO:0000256" key="1">
    <source>
        <dbReference type="SAM" id="MobiDB-lite"/>
    </source>
</evidence>
<feature type="region of interest" description="Disordered" evidence="1">
    <location>
        <begin position="127"/>
        <end position="148"/>
    </location>
</feature>
<evidence type="ECO:0000313" key="2">
    <source>
        <dbReference type="EMBL" id="OCH88697.1"/>
    </source>
</evidence>
<sequence>LNRLLAQLQIAIVLETPLDLTPSLLLAMLESIMRERLPISSAVRQSRDFVSKVEAMKIFLGVLETDVLHTDVGLCDIDPRRLASGERDEVVFVGEILCWLGKTKGIICDDEVEDTVAAPVPIHGFDTKKTSGRSGATSPSTHSTTMSSVNTNLSITHPVARTSDTSNTSMTSRPLSPLPQFGPDELADPHVGLSAGTQLIHHRPQCIHELEESSFLSNLDQSICTPQYYAPDALSSYCDCSTNISVPSAASTPRRSVRYTGWIGHGNEEVELKAFEVSRRRLPRATSPPTGLTSPSSGHTGVVGSTSIVTRHNSPSEYRVALLNERARLMEELANL</sequence>